<organism evidence="1 2">
    <name type="scientific">Vulgatibacter incomptus</name>
    <dbReference type="NCBI Taxonomy" id="1391653"/>
    <lineage>
        <taxon>Bacteria</taxon>
        <taxon>Pseudomonadati</taxon>
        <taxon>Myxococcota</taxon>
        <taxon>Myxococcia</taxon>
        <taxon>Myxococcales</taxon>
        <taxon>Cystobacterineae</taxon>
        <taxon>Vulgatibacteraceae</taxon>
        <taxon>Vulgatibacter</taxon>
    </lineage>
</organism>
<keyword evidence="2" id="KW-1185">Reference proteome</keyword>
<dbReference type="KEGG" id="vin:AKJ08_0757"/>
<dbReference type="AlphaFoldDB" id="A0A0K1PA26"/>
<sequence>MDEEVVRPAHHLVCAKSALDTPLVRGVAELLVEELERWQGRNPGRPR</sequence>
<evidence type="ECO:0000313" key="2">
    <source>
        <dbReference type="Proteomes" id="UP000055590"/>
    </source>
</evidence>
<dbReference type="Proteomes" id="UP000055590">
    <property type="component" value="Chromosome"/>
</dbReference>
<gene>
    <name evidence="1" type="ORF">AKJ08_0757</name>
</gene>
<protein>
    <submittedName>
        <fullName evidence="1">Uncharacterized protein</fullName>
    </submittedName>
</protein>
<evidence type="ECO:0000313" key="1">
    <source>
        <dbReference type="EMBL" id="AKU90370.1"/>
    </source>
</evidence>
<dbReference type="EMBL" id="CP012332">
    <property type="protein sequence ID" value="AKU90370.1"/>
    <property type="molecule type" value="Genomic_DNA"/>
</dbReference>
<reference evidence="1 2" key="1">
    <citation type="submission" date="2015-08" db="EMBL/GenBank/DDBJ databases">
        <authorList>
            <person name="Babu N.S."/>
            <person name="Beckwith C.J."/>
            <person name="Beseler K.G."/>
            <person name="Brison A."/>
            <person name="Carone J.V."/>
            <person name="Caskin T.P."/>
            <person name="Diamond M."/>
            <person name="Durham M.E."/>
            <person name="Foxe J.M."/>
            <person name="Go M."/>
            <person name="Henderson B.A."/>
            <person name="Jones I.B."/>
            <person name="McGettigan J.A."/>
            <person name="Micheletti S.J."/>
            <person name="Nasrallah M.E."/>
            <person name="Ortiz D."/>
            <person name="Piller C.R."/>
            <person name="Privatt S.R."/>
            <person name="Schneider S.L."/>
            <person name="Sharp S."/>
            <person name="Smith T.C."/>
            <person name="Stanton J.D."/>
            <person name="Ullery H.E."/>
            <person name="Wilson R.J."/>
            <person name="Serrano M.G."/>
            <person name="Buck G."/>
            <person name="Lee V."/>
            <person name="Wang Y."/>
            <person name="Carvalho R."/>
            <person name="Voegtly L."/>
            <person name="Shi R."/>
            <person name="Duckworth R."/>
            <person name="Johnson A."/>
            <person name="Loviza R."/>
            <person name="Walstead R."/>
            <person name="Shah Z."/>
            <person name="Kiflezghi M."/>
            <person name="Wade K."/>
            <person name="Ball S.L."/>
            <person name="Bradley K.W."/>
            <person name="Asai D.J."/>
            <person name="Bowman C.A."/>
            <person name="Russell D.A."/>
            <person name="Pope W.H."/>
            <person name="Jacobs-Sera D."/>
            <person name="Hendrix R.W."/>
            <person name="Hatfull G.F."/>
        </authorList>
    </citation>
    <scope>NUCLEOTIDE SEQUENCE [LARGE SCALE GENOMIC DNA]</scope>
    <source>
        <strain evidence="1 2">DSM 27710</strain>
    </source>
</reference>
<proteinExistence type="predicted"/>
<name>A0A0K1PA26_9BACT</name>
<accession>A0A0K1PA26</accession>